<dbReference type="InterPro" id="IPR044611">
    <property type="entry name" value="E3A/B/C-like"/>
</dbReference>
<dbReference type="GeneID" id="87883845"/>
<dbReference type="Proteomes" id="UP001273166">
    <property type="component" value="Unassembled WGS sequence"/>
</dbReference>
<evidence type="ECO:0000256" key="6">
    <source>
        <dbReference type="SAM" id="MobiDB-lite"/>
    </source>
</evidence>
<evidence type="ECO:0000313" key="9">
    <source>
        <dbReference type="Proteomes" id="UP001273166"/>
    </source>
</evidence>
<keyword evidence="3" id="KW-0808">Transferase</keyword>
<reference evidence="8" key="2">
    <citation type="submission" date="2023-06" db="EMBL/GenBank/DDBJ databases">
        <authorList>
            <consortium name="Lawrence Berkeley National Laboratory"/>
            <person name="Mondo S.J."/>
            <person name="Hensen N."/>
            <person name="Bonometti L."/>
            <person name="Westerberg I."/>
            <person name="Brannstrom I.O."/>
            <person name="Guillou S."/>
            <person name="Cros-Aarteil S."/>
            <person name="Calhoun S."/>
            <person name="Haridas S."/>
            <person name="Kuo A."/>
            <person name="Pangilinan J."/>
            <person name="Riley R."/>
            <person name="Labutti K."/>
            <person name="Andreopoulos B."/>
            <person name="Lipzen A."/>
            <person name="Chen C."/>
            <person name="Yanf M."/>
            <person name="Daum C."/>
            <person name="Ng V."/>
            <person name="Clum A."/>
            <person name="Steindorff A."/>
            <person name="Ohm R."/>
            <person name="Martin F."/>
            <person name="Silar P."/>
            <person name="Natvig D."/>
            <person name="Lalanne C."/>
            <person name="Gautier V."/>
            <person name="Ament-Velasquez S.L."/>
            <person name="Kruys A."/>
            <person name="Hutchinson M.I."/>
            <person name="Powell A.J."/>
            <person name="Barry K."/>
            <person name="Miller A.N."/>
            <person name="Grigoriev I.V."/>
            <person name="Debuchy R."/>
            <person name="Gladieux P."/>
            <person name="Thoren M.H."/>
            <person name="Johannesson H."/>
        </authorList>
    </citation>
    <scope>NUCLEOTIDE SEQUENCE</scope>
    <source>
        <strain evidence="8">CBS 333.67</strain>
    </source>
</reference>
<dbReference type="EC" id="2.3.2.26" evidence="2"/>
<feature type="region of interest" description="Disordered" evidence="6">
    <location>
        <begin position="432"/>
        <end position="453"/>
    </location>
</feature>
<comment type="caution">
    <text evidence="8">The sequence shown here is derived from an EMBL/GenBank/DDBJ whole genome shotgun (WGS) entry which is preliminary data.</text>
</comment>
<feature type="region of interest" description="Disordered" evidence="6">
    <location>
        <begin position="563"/>
        <end position="583"/>
    </location>
</feature>
<organism evidence="8 9">
    <name type="scientific">Chaetomium strumarium</name>
    <dbReference type="NCBI Taxonomy" id="1170767"/>
    <lineage>
        <taxon>Eukaryota</taxon>
        <taxon>Fungi</taxon>
        <taxon>Dikarya</taxon>
        <taxon>Ascomycota</taxon>
        <taxon>Pezizomycotina</taxon>
        <taxon>Sordariomycetes</taxon>
        <taxon>Sordariomycetidae</taxon>
        <taxon>Sordariales</taxon>
        <taxon>Chaetomiaceae</taxon>
        <taxon>Chaetomium</taxon>
    </lineage>
</organism>
<evidence type="ECO:0000256" key="4">
    <source>
        <dbReference type="ARBA" id="ARBA00022786"/>
    </source>
</evidence>
<dbReference type="Gene3D" id="3.30.2410.10">
    <property type="entry name" value="Hect, E3 ligase catalytic domain"/>
    <property type="match status" value="1"/>
</dbReference>
<evidence type="ECO:0000259" key="7">
    <source>
        <dbReference type="PROSITE" id="PS50237"/>
    </source>
</evidence>
<dbReference type="InterPro" id="IPR035983">
    <property type="entry name" value="Hect_E3_ubiquitin_ligase"/>
</dbReference>
<dbReference type="Gene3D" id="3.30.2160.10">
    <property type="entry name" value="Hect, E3 ligase catalytic domain"/>
    <property type="match status" value="1"/>
</dbReference>
<dbReference type="InterPro" id="IPR000569">
    <property type="entry name" value="HECT_dom"/>
</dbReference>
<dbReference type="AlphaFoldDB" id="A0AAJ0M0E7"/>
<feature type="compositionally biased region" description="Polar residues" evidence="6">
    <location>
        <begin position="52"/>
        <end position="66"/>
    </location>
</feature>
<feature type="compositionally biased region" description="Basic residues" evidence="6">
    <location>
        <begin position="71"/>
        <end position="86"/>
    </location>
</feature>
<dbReference type="GO" id="GO:0061630">
    <property type="term" value="F:ubiquitin protein ligase activity"/>
    <property type="evidence" value="ECO:0007669"/>
    <property type="project" value="UniProtKB-EC"/>
</dbReference>
<evidence type="ECO:0000256" key="5">
    <source>
        <dbReference type="PROSITE-ProRule" id="PRU00104"/>
    </source>
</evidence>
<dbReference type="PANTHER" id="PTHR45700">
    <property type="entry name" value="UBIQUITIN-PROTEIN LIGASE E3C"/>
    <property type="match status" value="1"/>
</dbReference>
<feature type="region of interest" description="Disordered" evidence="6">
    <location>
        <begin position="1"/>
        <end position="142"/>
    </location>
</feature>
<dbReference type="Gene3D" id="3.90.1750.10">
    <property type="entry name" value="Hect, E3 ligase catalytic domains"/>
    <property type="match status" value="1"/>
</dbReference>
<evidence type="ECO:0000256" key="3">
    <source>
        <dbReference type="ARBA" id="ARBA00022679"/>
    </source>
</evidence>
<proteinExistence type="predicted"/>
<sequence>MAPWPESGARPRLAEAASSQNQHLDPRHVPTGPSTGRYRSVSRVSELDAWDNMQTHQIQVESSSSDEGLHPRGHSKPSRPPHRRSMSHPFPSLFSLRKKKSGPVSGAGDSETTSGDEGPSKPGKAPPMRGHHRSGSSVGSRDWNTGRCMTCGSLVRWPKELHVFKCAICVTINDLQPRDRAASRRKDASEELLAADAQSCSHAAEQPISLDHTKSLIEQCLRAFLTSTLGRHATEPLVVNAEDRSGPSPPHPSSGLPWSPTQPTSNTLDPLALRPRITPTSEPRQPPGGHWVTSYHRPRAPSWAGSTTTGTYFGSSTERLPGPAEAHPHGLGIRTNQQLPSSEVEATKTFKPLEDYVDACFASFHRINSSFLTPRNHPHARHGADDRPRRPSAHAHPRREPQSNSYPLPELDPKLLLLGDFAENGTWWTGQEDVLPGRTTSNRSQHGQSIVSPRSPHIDWAELEDWYTTVIEAGRPWLHVYRSLVADEPALAVSPAAMQEIESQILIGQEHVHGALLKACESILKRPGRRITEPQELRFLLIIAANPLLHAPYQPYAGEYPHPKSALSTPSGLSPRGSGPTSGRHSVIIKRIAGLMSNAPVECHNYLAGWYARFPESLFVQTKDLFSGFLAYRLIRQNEKKIEAQIDYLTGGLIPRMGAGQSSASLHAALGHTTRSGKTKKEEKKKIVYREDWQIRAAARVLGFLFTANNMSHARHGLGDRCANSLSNRQRQLVRAPGQVLATSDFYMTLLDDSDLVADFEAWEQKQDRLSFCQYPFLLSIGAKIRILEHEARRQMEDKARDAFFDSILTNRMVQKFLVLNIRRDCLVDDSLKAVSEVIGGGGEEIKKGLKIVFKGEEGIDAGGLRKEWFLLLVRELFNPDHGMFLYDDESQYCYFNPNSLEPSEQFFLVGVVLGLAIYNSTILDVALPPFAFRKLLLAAPPTSIPTSQPRQSMIYTLDDLAEYRPHLAHGLRQLLEFEGDVESTFALDFVIDTERYGVIEKVPLCPNGERRAVTNANRKEFVDSYVRYLLDTAVTRQFEPFKRGFFTVCNSNALSLFRPEEIELLVRGAGSDQPLDVASLKAVAQYDNWGAPNPAEDEPTVKWFWETFEAAQPADQRRLLAFITGSDRIPAMGAASLGIRVSCLGEDCGRFPTARTCFNSLGLWRCSGRERFEEVLWRAVRESEGFGLK</sequence>
<evidence type="ECO:0000256" key="2">
    <source>
        <dbReference type="ARBA" id="ARBA00012485"/>
    </source>
</evidence>
<feature type="compositionally biased region" description="Low complexity" evidence="6">
    <location>
        <begin position="305"/>
        <end position="317"/>
    </location>
</feature>
<dbReference type="Pfam" id="PF00632">
    <property type="entry name" value="HECT"/>
    <property type="match status" value="1"/>
</dbReference>
<dbReference type="FunFam" id="3.30.2160.10:FF:000004">
    <property type="entry name" value="probable E3 ubiquitin-protein ligase HERC4 isoform X1"/>
    <property type="match status" value="1"/>
</dbReference>
<dbReference type="GO" id="GO:0000209">
    <property type="term" value="P:protein polyubiquitination"/>
    <property type="evidence" value="ECO:0007669"/>
    <property type="project" value="InterPro"/>
</dbReference>
<keyword evidence="4 5" id="KW-0833">Ubl conjugation pathway</keyword>
<gene>
    <name evidence="8" type="ORF">B0T15DRAFT_399547</name>
</gene>
<dbReference type="EMBL" id="JAUDZG010000005">
    <property type="protein sequence ID" value="KAK3304278.1"/>
    <property type="molecule type" value="Genomic_DNA"/>
</dbReference>
<feature type="domain" description="HECT" evidence="7">
    <location>
        <begin position="842"/>
        <end position="1190"/>
    </location>
</feature>
<comment type="catalytic activity">
    <reaction evidence="1">
        <text>S-ubiquitinyl-[E2 ubiquitin-conjugating enzyme]-L-cysteine + [acceptor protein]-L-lysine = [E2 ubiquitin-conjugating enzyme]-L-cysteine + N(6)-ubiquitinyl-[acceptor protein]-L-lysine.</text>
        <dbReference type="EC" id="2.3.2.26"/>
    </reaction>
</comment>
<accession>A0AAJ0M0E7</accession>
<feature type="active site" description="Glycyl thioester intermediate" evidence="5">
    <location>
        <position position="1158"/>
    </location>
</feature>
<dbReference type="PANTHER" id="PTHR45700:SF9">
    <property type="entry name" value="HECT-TYPE E3 UBIQUITIN TRANSFERASE"/>
    <property type="match status" value="1"/>
</dbReference>
<protein>
    <recommendedName>
        <fullName evidence="2">HECT-type E3 ubiquitin transferase</fullName>
        <ecNumber evidence="2">2.3.2.26</ecNumber>
    </recommendedName>
</protein>
<feature type="region of interest" description="Disordered" evidence="6">
    <location>
        <begin position="240"/>
        <end position="342"/>
    </location>
</feature>
<name>A0AAJ0M0E7_9PEZI</name>
<feature type="region of interest" description="Disordered" evidence="6">
    <location>
        <begin position="371"/>
        <end position="410"/>
    </location>
</feature>
<dbReference type="RefSeq" id="XP_062720058.1">
    <property type="nucleotide sequence ID" value="XM_062865016.1"/>
</dbReference>
<keyword evidence="9" id="KW-1185">Reference proteome</keyword>
<dbReference type="SUPFAM" id="SSF56204">
    <property type="entry name" value="Hect, E3 ligase catalytic domain"/>
    <property type="match status" value="1"/>
</dbReference>
<dbReference type="PROSITE" id="PS50237">
    <property type="entry name" value="HECT"/>
    <property type="match status" value="1"/>
</dbReference>
<evidence type="ECO:0000256" key="1">
    <source>
        <dbReference type="ARBA" id="ARBA00000885"/>
    </source>
</evidence>
<dbReference type="CDD" id="cd00078">
    <property type="entry name" value="HECTc"/>
    <property type="match status" value="1"/>
</dbReference>
<dbReference type="SMART" id="SM00119">
    <property type="entry name" value="HECTc"/>
    <property type="match status" value="1"/>
</dbReference>
<reference evidence="8" key="1">
    <citation type="journal article" date="2023" name="Mol. Phylogenet. Evol.">
        <title>Genome-scale phylogeny and comparative genomics of the fungal order Sordariales.</title>
        <authorList>
            <person name="Hensen N."/>
            <person name="Bonometti L."/>
            <person name="Westerberg I."/>
            <person name="Brannstrom I.O."/>
            <person name="Guillou S."/>
            <person name="Cros-Aarteil S."/>
            <person name="Calhoun S."/>
            <person name="Haridas S."/>
            <person name="Kuo A."/>
            <person name="Mondo S."/>
            <person name="Pangilinan J."/>
            <person name="Riley R."/>
            <person name="LaButti K."/>
            <person name="Andreopoulos B."/>
            <person name="Lipzen A."/>
            <person name="Chen C."/>
            <person name="Yan M."/>
            <person name="Daum C."/>
            <person name="Ng V."/>
            <person name="Clum A."/>
            <person name="Steindorff A."/>
            <person name="Ohm R.A."/>
            <person name="Martin F."/>
            <person name="Silar P."/>
            <person name="Natvig D.O."/>
            <person name="Lalanne C."/>
            <person name="Gautier V."/>
            <person name="Ament-Velasquez S.L."/>
            <person name="Kruys A."/>
            <person name="Hutchinson M.I."/>
            <person name="Powell A.J."/>
            <person name="Barry K."/>
            <person name="Miller A.N."/>
            <person name="Grigoriev I.V."/>
            <person name="Debuchy R."/>
            <person name="Gladieux P."/>
            <person name="Hiltunen Thoren M."/>
            <person name="Johannesson H."/>
        </authorList>
    </citation>
    <scope>NUCLEOTIDE SEQUENCE</scope>
    <source>
        <strain evidence="8">CBS 333.67</strain>
    </source>
</reference>
<feature type="compositionally biased region" description="Polar residues" evidence="6">
    <location>
        <begin position="438"/>
        <end position="452"/>
    </location>
</feature>
<evidence type="ECO:0000313" key="8">
    <source>
        <dbReference type="EMBL" id="KAK3304278.1"/>
    </source>
</evidence>